<dbReference type="EMBL" id="FMKA01000001">
    <property type="protein sequence ID" value="SCP94913.1"/>
    <property type="molecule type" value="Genomic_DNA"/>
</dbReference>
<dbReference type="InterPro" id="IPR049886">
    <property type="entry name" value="CFI_box_CTERM_dom"/>
</dbReference>
<dbReference type="Proteomes" id="UP000199315">
    <property type="component" value="Unassembled WGS sequence"/>
</dbReference>
<reference evidence="1 2" key="1">
    <citation type="submission" date="2016-09" db="EMBL/GenBank/DDBJ databases">
        <authorList>
            <person name="Capua I."/>
            <person name="De Benedictis P."/>
            <person name="Joannis T."/>
            <person name="Lombin L.H."/>
            <person name="Cattoli G."/>
        </authorList>
    </citation>
    <scope>NUCLEOTIDE SEQUENCE [LARGE SCALE GENOMIC DNA]</scope>
    <source>
        <strain evidence="1 2">GluBS11</strain>
    </source>
</reference>
<name>A0A1D3TNL2_9FIRM</name>
<proteinExistence type="predicted"/>
<evidence type="ECO:0000313" key="2">
    <source>
        <dbReference type="Proteomes" id="UP000199315"/>
    </source>
</evidence>
<dbReference type="NCBIfam" id="NF041770">
    <property type="entry name" value="CFI_box_CTERM"/>
    <property type="match status" value="1"/>
</dbReference>
<protein>
    <submittedName>
        <fullName evidence="1">Uncharacterized protein</fullName>
    </submittedName>
</protein>
<accession>A0A1D3TNL2</accession>
<dbReference type="OrthoDB" id="583109at2"/>
<sequence>MTFKEAKCPECGGALQIPDNLEKVICMYCGSEITAAMAVRAAELQAEEDSADPDKFDDYLRIATDRLPGMLLNTEHAFENFKKDKYPGAFRDFCERNDYVMEAIDKGYQLSKDKPEYLRGISSDFVKKVDENLQQIGRKKAIESKLVDYNFIMATYVTPSLLEYGTSSTAALADEILASWKIQFPKTNLGKAGFEEINNGFRKKLCYITTAVCESFGKPDDCYELTLLRSYRDTYLQNQSEGELLIKQYYDIAPTIVKRINKLPDHKEVYLGIWKAYIEPCIRLIEENKNAKCQEVYTKMVMELKEKYK</sequence>
<organism evidence="1 2">
    <name type="scientific">Anaerobium acetethylicum</name>
    <dbReference type="NCBI Taxonomy" id="1619234"/>
    <lineage>
        <taxon>Bacteria</taxon>
        <taxon>Bacillati</taxon>
        <taxon>Bacillota</taxon>
        <taxon>Clostridia</taxon>
        <taxon>Lachnospirales</taxon>
        <taxon>Lachnospiraceae</taxon>
        <taxon>Anaerobium</taxon>
    </lineage>
</organism>
<keyword evidence="2" id="KW-1185">Reference proteome</keyword>
<dbReference type="RefSeq" id="WP_091228717.1">
    <property type="nucleotide sequence ID" value="NZ_FMKA01000001.1"/>
</dbReference>
<dbReference type="STRING" id="1619234.SAMN05421730_1001154"/>
<dbReference type="AlphaFoldDB" id="A0A1D3TNL2"/>
<gene>
    <name evidence="1" type="ORF">SAMN05421730_1001154</name>
</gene>
<evidence type="ECO:0000313" key="1">
    <source>
        <dbReference type="EMBL" id="SCP94913.1"/>
    </source>
</evidence>